<organism evidence="3 4">
    <name type="scientific">Hoeflea prorocentri</name>
    <dbReference type="NCBI Taxonomy" id="1922333"/>
    <lineage>
        <taxon>Bacteria</taxon>
        <taxon>Pseudomonadati</taxon>
        <taxon>Pseudomonadota</taxon>
        <taxon>Alphaproteobacteria</taxon>
        <taxon>Hyphomicrobiales</taxon>
        <taxon>Rhizobiaceae</taxon>
        <taxon>Hoeflea</taxon>
    </lineage>
</organism>
<feature type="transmembrane region" description="Helical" evidence="1">
    <location>
        <begin position="12"/>
        <end position="29"/>
    </location>
</feature>
<evidence type="ECO:0000259" key="2">
    <source>
        <dbReference type="Pfam" id="PF00551"/>
    </source>
</evidence>
<keyword evidence="4" id="KW-1185">Reference proteome</keyword>
<keyword evidence="1" id="KW-0472">Membrane</keyword>
<reference evidence="3" key="1">
    <citation type="submission" date="2022-11" db="EMBL/GenBank/DDBJ databases">
        <title>Draft genome sequence of Hoeflea poritis E7-10 and Hoeflea prorocentri PM5-8, separated from scleractinian coral Porites lutea and marine dinoflagellate.</title>
        <authorList>
            <person name="Zhang G."/>
            <person name="Wei Q."/>
            <person name="Cai L."/>
        </authorList>
    </citation>
    <scope>NUCLEOTIDE SEQUENCE</scope>
    <source>
        <strain evidence="3">PM5-8</strain>
    </source>
</reference>
<dbReference type="GO" id="GO:0005829">
    <property type="term" value="C:cytosol"/>
    <property type="evidence" value="ECO:0007669"/>
    <property type="project" value="TreeGrafter"/>
</dbReference>
<gene>
    <name evidence="3" type="ORF">OQ273_22065</name>
</gene>
<keyword evidence="1" id="KW-0812">Transmembrane</keyword>
<sequence>MRYAEKENSDKAARLALFYVFPIALWEILVDMPDSFRALFIVEKSIVSSAFIDAWLGCGNTISAIWTRDKKHLESSITQEIVSFSSSVPTLRAHVKRHNIHVIRNDILSSIPQKRDLLSEVKADTLITLMTHQIVPRWIIDQFGRRAVNVHPALLPHYKGPKPTLSLLADGQADTYGGVTIHQLDAGIDTGPIIAQRSVPAAPGQNYHVWTFRLAQAAADLARTDLQSYLRGDLEAVAQIQGSGNYRKAGRYEFCVEAGKTLDEVRRLLAMPAGVNVRAAIQPPIGRRDTFPVHRSVSVVSEPTGADARVSPIFVEMDIRDCRIRMFRKRKAVSILSNPAISIAGYRLSKFWQAKDQV</sequence>
<dbReference type="PANTHER" id="PTHR11138:SF5">
    <property type="entry name" value="METHIONYL-TRNA FORMYLTRANSFERASE, MITOCHONDRIAL"/>
    <property type="match status" value="1"/>
</dbReference>
<protein>
    <submittedName>
        <fullName evidence="3">Formyltransferase family protein</fullName>
    </submittedName>
</protein>
<evidence type="ECO:0000256" key="1">
    <source>
        <dbReference type="SAM" id="Phobius"/>
    </source>
</evidence>
<dbReference type="InterPro" id="IPR036477">
    <property type="entry name" value="Formyl_transf_N_sf"/>
</dbReference>
<proteinExistence type="predicted"/>
<evidence type="ECO:0000313" key="4">
    <source>
        <dbReference type="Proteomes" id="UP001151234"/>
    </source>
</evidence>
<dbReference type="AlphaFoldDB" id="A0A9X3ZJH5"/>
<dbReference type="SUPFAM" id="SSF53328">
    <property type="entry name" value="Formyltransferase"/>
    <property type="match status" value="1"/>
</dbReference>
<dbReference type="Pfam" id="PF00551">
    <property type="entry name" value="Formyl_trans_N"/>
    <property type="match status" value="1"/>
</dbReference>
<feature type="domain" description="Formyl transferase N-terminal" evidence="2">
    <location>
        <begin position="115"/>
        <end position="213"/>
    </location>
</feature>
<comment type="caution">
    <text evidence="3">The sequence shown here is derived from an EMBL/GenBank/DDBJ whole genome shotgun (WGS) entry which is preliminary data.</text>
</comment>
<dbReference type="GO" id="GO:0004479">
    <property type="term" value="F:methionyl-tRNA formyltransferase activity"/>
    <property type="evidence" value="ECO:0007669"/>
    <property type="project" value="TreeGrafter"/>
</dbReference>
<accession>A0A9X3ZJH5</accession>
<dbReference type="RefSeq" id="WP_267993266.1">
    <property type="nucleotide sequence ID" value="NZ_JAPJZI010000002.1"/>
</dbReference>
<keyword evidence="1" id="KW-1133">Transmembrane helix</keyword>
<dbReference type="InterPro" id="IPR002376">
    <property type="entry name" value="Formyl_transf_N"/>
</dbReference>
<dbReference type="EMBL" id="JAPJZI010000002">
    <property type="protein sequence ID" value="MDA5401274.1"/>
    <property type="molecule type" value="Genomic_DNA"/>
</dbReference>
<dbReference type="Proteomes" id="UP001151234">
    <property type="component" value="Unassembled WGS sequence"/>
</dbReference>
<dbReference type="PANTHER" id="PTHR11138">
    <property type="entry name" value="METHIONYL-TRNA FORMYLTRANSFERASE"/>
    <property type="match status" value="1"/>
</dbReference>
<evidence type="ECO:0000313" key="3">
    <source>
        <dbReference type="EMBL" id="MDA5401274.1"/>
    </source>
</evidence>
<name>A0A9X3ZJH5_9HYPH</name>
<dbReference type="Gene3D" id="3.40.50.170">
    <property type="entry name" value="Formyl transferase, N-terminal domain"/>
    <property type="match status" value="1"/>
</dbReference>